<feature type="domain" description="Intermembrane lipid transfer protein VPS13-like C-terminal" evidence="6">
    <location>
        <begin position="3236"/>
        <end position="3302"/>
    </location>
</feature>
<accession>A0ABD1TAK5</accession>
<comment type="caution">
    <text evidence="7">The sequence shown here is derived from an EMBL/GenBank/DDBJ whole genome shotgun (WGS) entry which is preliminary data.</text>
</comment>
<evidence type="ECO:0000256" key="3">
    <source>
        <dbReference type="ARBA" id="ARBA00023055"/>
    </source>
</evidence>
<evidence type="ECO:0000313" key="7">
    <source>
        <dbReference type="EMBL" id="KAL2509764.1"/>
    </source>
</evidence>
<feature type="domain" description="Vacuolar protein sorting-associated protein 13 VPS13 adaptor binding" evidence="5">
    <location>
        <begin position="2059"/>
        <end position="2356"/>
    </location>
</feature>
<dbReference type="InterPro" id="IPR056748">
    <property type="entry name" value="VPS13-like_C"/>
</dbReference>
<dbReference type="InterPro" id="IPR026847">
    <property type="entry name" value="VPS13"/>
</dbReference>
<feature type="domain" description="Chorein N-terminal" evidence="4">
    <location>
        <begin position="1"/>
        <end position="805"/>
    </location>
</feature>
<name>A0ABD1TAK5_9LAMI</name>
<dbReference type="Pfam" id="PF25037">
    <property type="entry name" value="VPS13_C"/>
    <property type="match status" value="1"/>
</dbReference>
<dbReference type="InterPro" id="IPR009543">
    <property type="entry name" value="VPS13_VAB"/>
</dbReference>
<dbReference type="Pfam" id="PF25036">
    <property type="entry name" value="VPS13_VAB"/>
    <property type="match status" value="2"/>
</dbReference>
<gene>
    <name evidence="7" type="ORF">Fot_33411</name>
</gene>
<dbReference type="PANTHER" id="PTHR16166">
    <property type="entry name" value="VACUOLAR PROTEIN SORTING-ASSOCIATED PROTEIN VPS13"/>
    <property type="match status" value="1"/>
</dbReference>
<comment type="similarity">
    <text evidence="1">Belongs to the VPS13 family.</text>
</comment>
<proteinExistence type="inferred from homology"/>
<evidence type="ECO:0000313" key="8">
    <source>
        <dbReference type="Proteomes" id="UP001604277"/>
    </source>
</evidence>
<dbReference type="EMBL" id="JBFOLJ010000009">
    <property type="protein sequence ID" value="KAL2509764.1"/>
    <property type="molecule type" value="Genomic_DNA"/>
</dbReference>
<dbReference type="PANTHER" id="PTHR16166:SF143">
    <property type="entry name" value="PROTEIN SORTING-ASSOCIATED PROTEIN, PUTATIVE (DUF1162)-RELATED"/>
    <property type="match status" value="1"/>
</dbReference>
<evidence type="ECO:0000256" key="2">
    <source>
        <dbReference type="ARBA" id="ARBA00022448"/>
    </source>
</evidence>
<evidence type="ECO:0000259" key="6">
    <source>
        <dbReference type="Pfam" id="PF25037"/>
    </source>
</evidence>
<dbReference type="Pfam" id="PF12624">
    <property type="entry name" value="VPS13_N"/>
    <property type="match status" value="1"/>
</dbReference>
<dbReference type="GO" id="GO:0006869">
    <property type="term" value="P:lipid transport"/>
    <property type="evidence" value="ECO:0007669"/>
    <property type="project" value="UniProtKB-KW"/>
</dbReference>
<sequence>MFEGLVRQLILGYLGQYIKDIQKEQLKITLWHEEVFLENVELILEAFDYLQLPFALKQGRVGKLSIKIPWKKLGWDPIIIILEDVYVCACNRDDEEWCMDAVERREFASKKAKLAAAELAKLSRRVCDNQAGKSFISYITAKILDNIQVSIRNVHVLYRDTLMATATTAFGLKFESLTIMKQNPVGSSIAKVRGGQVNKLIEVQGLEFYCNTFQGADDLSSESLADSKRQGSDICMLAPLDVSVSLSVNRSGKLEKDAPQNTISVEFTRVVMSMNEVQLQQTLILCDYLSLCQLRETYGRYRPWRTPLERKLKGWQIAWWQYAQQSVLSDVRRRLRKTSWKYLGERLNCRRKYVSLYRIKLKCLKQDQVIEEDVQQELEEMEKETDIDDILGYRSVAERELEDFLVNSPSSQGSNAAIFDKSLEDSRLPSKARGWLNWLSRGMLGAGGTDDSSQFSGVISDDIIKDIYEATKFHPAPLLNGDAAMIDEVFFSSIKLNIREIYATLRSVDLGRAIADVMLDEISIEGKLWEKSVVVTASVKSAQMLNPCNNQFILLTKKVYSEENLLEIQPSLNIKIDLPPPNSDVNLSVKVILHPTELICDSKFLRNILDYFHVLNHLSFQQERILLSLNGIDNLHARLLSKIDYVLSNRKKLAWDINLLNAVIVIPWENANSEAHKMVMEAGPISFVSNHEISSFSSHAPDQSCHLNSYIRSNSTQDVPMGLQFQDLYDHFEININNLETKIMMPRASAPIPLFEKFNASSSLASCIILDEPILKGLEVHIKVSSLLAHFSASMYEEILGLIEHFNLLLPPLDSVMPLDVMSNEQKTSTYLWFSITTSLDMIDLLVNLEDDVTNGYTLMLCVQMLDLGFDQKDIPECWASVKALKITACSPNNDQQIYVLYSTGSVFGSESVGQENMGVSPGRHDENSDDKSSTAYGCILLHYEACRNIELFRHKYRICINNLDINCYPFIVGLMVRFIHKVSVSGTSNVKDRQPIVEGKNLSSRPGFDLQNFGFSNLYGDGSSEWASISLDHFPFVTSENFRSIFNIEDSAIDFRAEWRTALNLKNQENASSEFSNEERADVFSSPLLKPNTVAESWQRTFSANNSILVDMKLGSIAVHFHDSSCIIGTVSLPLAKSLFSVCEDHLDIVCSTEGLILSSLQCTQTLHEFLWGPASLNLSPMLNLRLRKENTDLLKSHLEIDFSIQHVSCILPPDFLAIVIGYFSLPDWNFSTEEGPTGKNSESMDSEDTISITYKFEILDCELITPARDCTEFVKVDIEQLCISFLEDIDSSMVLKGIPSICRVSTEKLADRNHCIDLTGHNLSLSLLLLKGDMVDSSSRYQNVILIAPLSADVWVRIPSQSEFSNVASSCPVCIMANVSSCQVDIEGVFTVVGFEALVYVIDQFSMVNKKSKIFMSNNSQFLQLEEHLLENASLQPEASTVTFTEMRFCMKSLSIRLRHMKRESSSSEVVAEAEMQFTCTASLMNEKPLCFYISFSSLALFSLLNSVMLAECTSPGSGSSVLDMALSVSDHGENHLVVSLPSLDVWVHLFDWSEIFDLLGSCIEQPFVTLASDPSENIDLSSCTSSTNMRHGACLFTLTLENLGMAIHIPAQVSRASSSSFWRPHTHNEQCLSDFCGRIIGNRNCFLSITLHSRSTVLVADGKTMKLKVNLEKMIGTMNPYMDNSEQTWPLFQLFQINLEAEIFSYTIENADAKVEFICDNLDVQLSDHILHFLQFTWLEKSDDRPFQLIFKSVDFTAQLKNFSLLLNDSKWTSRGPLLELLLSNLIFCSNVMLDKIEGSIGGELQVNYNNIEKVLWEPFVEPWKFQSSMSRKHDESTLLNRAMMTDIHLESTSQLNLNVTESLVEVVSRVIEMTKDAWGLMGMTESSKFFNSRINENLETGRYAPYILQNLTTLPLAYNVCQGRVRADDIDLSRLKCFLQPGSSTPVYVNESPEEQLFRYGPVQSSDRLTDKQLLEAAHHYIIFQLEGTSIPSDPISMDLVGRRYFEVDFAKSSNNAELGRDADIAISNKKVEEVGRTDANRGFIVPVVIDVSVQRYTKLMRLYSTVVLLNATSVSLEVRFDIPFGVSPKILGPIFPGQEFPLPLHLAESGRIRWRPLGDMYLWSEAYNMSNIVSNESRISFLRSFVCYPSHPSSDAFRCCISVHDQCLPSTAMLKKVLSPFDVDSGKHSFNGHNQFSNNLERPKDRFLHQVTLTSPLVLKNYLPEAMCLTLENAGVTRTSFLSEVETSLFHVDSSHDLSVTFQLRGFKPSLMKFPRAETFSAMAKFSGTRFSVSEVIKFDPELLDGSLFVTMEKVMDAFSGAREIHVSVPYLLYNCTGFTLRLSNSINEMKGYSCIIPSCYNIDEENLLFEKKDGLGFLCLNLDMPATTGSTSETNLNSPDFVESDSKKADACLFSPDPNSFSGEIMVRLSRYLPSVMESYSKHSWSSPFSLVPPTGSISVLIPQPSMTSGYVVSVSAVAAPFSGKTKFITFQHRYVISNACTKNLCYKQKGTAFSFSLGTGRHSHIQWMDTTRELLISVRFDEPGWEWSGCFFPEHLGDTQIKMRNYITGAINMIRVEVQSADVSIREEKIVGSPHGNSGTNLILLSDDDTGFMPYRIDNMSRERLRIYQPRCESFETLVQSYTSAPYAWDEPCYPHRLTAEVPGERVLGSYALDDVKVHSFVYLPATSEKPERNLLISVHSEGAIKVLSIIDSSYHDLNDLKSLHVPQLKDKRKPIQKYETSVHYKERISVDIPFLGISLMNSHPEELLFACAKNMKVNFVQSLDRQQFSLQVSSLQIDNQLNITPYPVILSFDHGNKGNLVNQVKNKEDSIKMASMTQIACHEPVFSLAVAKWRNKDALVSFEHMSLRIADFYLQIEQEVVLRLFDFFKTLSSRLESRIFQHVDSTQHQLFPDFEFSRNASVDVGKRAYSTNIIMLNQDYKRSCLLPKMVPIGAPWQQIHLLARKQKKIYVELFDMAPIKFTLSFSSSPWMLRNGVLTSGESLIHRGLMALADVEGAKIHLNQLILSHQLASWESIQEILISHYTRQILHEMYKVFGSAGVIGNPMGFARSLGLGIKDFLSLPIWNVFQSPSGLVTGVAQGTTSLVSNTVYAISDATSQFSKAAHKGIVAFTFDDQTVTKMEKHQKGMSSHSKGVINEFLEGLTGVLQSPIKGAEKHGLPGLLSGIAVGVTGLVARPAASILEVTGKTAQSIRNRSRLHQMGHRHLRVRLPRPLSRDFPLRPYSWEEAVASSVFTEADMKLRDETLVMCKALNPGGRFVIITKRLVLVVSCSNLKDLGKPEFEGVPADPKWVIESEIGLESVIHADNDNEVVHIVGSSSDTTTRQNQHNQKRAKGKQWNILHTPLPLLQTNLVFTCQEAAEEFLEVLLSTIEKEKEQGWGFVYVLHQSNIK</sequence>
<evidence type="ECO:0008006" key="9">
    <source>
        <dbReference type="Google" id="ProtNLM"/>
    </source>
</evidence>
<reference evidence="8" key="1">
    <citation type="submission" date="2024-07" db="EMBL/GenBank/DDBJ databases">
        <title>Two chromosome-level genome assemblies of Korean endemic species Abeliophyllum distichum and Forsythia ovata (Oleaceae).</title>
        <authorList>
            <person name="Jang H."/>
        </authorList>
    </citation>
    <scope>NUCLEOTIDE SEQUENCE [LARGE SCALE GENOMIC DNA]</scope>
</reference>
<feature type="domain" description="Vacuolar protein sorting-associated protein 13 VPS13 adaptor binding" evidence="5">
    <location>
        <begin position="2406"/>
        <end position="2660"/>
    </location>
</feature>
<dbReference type="InterPro" id="IPR026854">
    <property type="entry name" value="VPS13_N"/>
</dbReference>
<evidence type="ECO:0000259" key="4">
    <source>
        <dbReference type="Pfam" id="PF12624"/>
    </source>
</evidence>
<keyword evidence="3" id="KW-0445">Lipid transport</keyword>
<keyword evidence="8" id="KW-1185">Reference proteome</keyword>
<keyword evidence="2" id="KW-0813">Transport</keyword>
<evidence type="ECO:0000256" key="1">
    <source>
        <dbReference type="ARBA" id="ARBA00006545"/>
    </source>
</evidence>
<dbReference type="Proteomes" id="UP001604277">
    <property type="component" value="Unassembled WGS sequence"/>
</dbReference>
<evidence type="ECO:0000259" key="5">
    <source>
        <dbReference type="Pfam" id="PF25036"/>
    </source>
</evidence>
<protein>
    <recommendedName>
        <fullName evidence="9">Vacuolar protein sorting-associated protein 13A</fullName>
    </recommendedName>
</protein>
<organism evidence="7 8">
    <name type="scientific">Forsythia ovata</name>
    <dbReference type="NCBI Taxonomy" id="205694"/>
    <lineage>
        <taxon>Eukaryota</taxon>
        <taxon>Viridiplantae</taxon>
        <taxon>Streptophyta</taxon>
        <taxon>Embryophyta</taxon>
        <taxon>Tracheophyta</taxon>
        <taxon>Spermatophyta</taxon>
        <taxon>Magnoliopsida</taxon>
        <taxon>eudicotyledons</taxon>
        <taxon>Gunneridae</taxon>
        <taxon>Pentapetalae</taxon>
        <taxon>asterids</taxon>
        <taxon>lamiids</taxon>
        <taxon>Lamiales</taxon>
        <taxon>Oleaceae</taxon>
        <taxon>Forsythieae</taxon>
        <taxon>Forsythia</taxon>
    </lineage>
</organism>